<comment type="caution">
    <text evidence="2">The sequence shown here is derived from an EMBL/GenBank/DDBJ whole genome shotgun (WGS) entry which is preliminary data.</text>
</comment>
<accession>A0A8H6TS87</accession>
<organism evidence="2 3">
    <name type="scientific">Mycena sanguinolenta</name>
    <dbReference type="NCBI Taxonomy" id="230812"/>
    <lineage>
        <taxon>Eukaryota</taxon>
        <taxon>Fungi</taxon>
        <taxon>Dikarya</taxon>
        <taxon>Basidiomycota</taxon>
        <taxon>Agaricomycotina</taxon>
        <taxon>Agaricomycetes</taxon>
        <taxon>Agaricomycetidae</taxon>
        <taxon>Agaricales</taxon>
        <taxon>Marasmiineae</taxon>
        <taxon>Mycenaceae</taxon>
        <taxon>Mycena</taxon>
    </lineage>
</organism>
<dbReference type="Gene3D" id="1.25.40.20">
    <property type="entry name" value="Ankyrin repeat-containing domain"/>
    <property type="match status" value="1"/>
</dbReference>
<dbReference type="Proteomes" id="UP000623467">
    <property type="component" value="Unassembled WGS sequence"/>
</dbReference>
<dbReference type="InterPro" id="IPR031348">
    <property type="entry name" value="PigL_N"/>
</dbReference>
<name>A0A8H6TS87_9AGAR</name>
<evidence type="ECO:0000313" key="2">
    <source>
        <dbReference type="EMBL" id="KAF7324313.1"/>
    </source>
</evidence>
<reference evidence="2" key="1">
    <citation type="submission" date="2020-05" db="EMBL/GenBank/DDBJ databases">
        <title>Mycena genomes resolve the evolution of fungal bioluminescence.</title>
        <authorList>
            <person name="Tsai I.J."/>
        </authorList>
    </citation>
    <scope>NUCLEOTIDE SEQUENCE</scope>
    <source>
        <strain evidence="2">160909Yilan</strain>
    </source>
</reference>
<sequence length="360" mass="39363">MDPLSITSGVAGVISLAVQVAQTVSTLISDIKDAPVDVKDLESDIKSLAALLATTQSLYDAHGKNLVQDAATFDITLNICLERCVGPLKELEELLKPFGAASTKKRNLLRVMNSLSWVMKKGVIKGLKDRLKDAKASLTLTVSVLNGYISGRGQEQIQRDIIAGYDKLQQDFLNLERGTDWKRRLALDVASVRGTEDSQSLSEYTDTGLPLRRFFASAHQWNSGSSNLEPPMESIASESMDDDTSEFSVETPTPLVSAVLSGDQAAVDRRLKSGSSILERSPDGLSLLHLCVVTNNHIMATYILDQDTEHTLLNCKDASRRTPFMLAVRGEVYRGGEFTCGTRVLSGRLHVDHDGSPRVW</sequence>
<proteinExistence type="predicted"/>
<evidence type="ECO:0000259" key="1">
    <source>
        <dbReference type="Pfam" id="PF17111"/>
    </source>
</evidence>
<dbReference type="Pfam" id="PF17111">
    <property type="entry name" value="PigL_N"/>
    <property type="match status" value="1"/>
</dbReference>
<keyword evidence="3" id="KW-1185">Reference proteome</keyword>
<gene>
    <name evidence="2" type="ORF">MSAN_02524700</name>
</gene>
<dbReference type="OrthoDB" id="289038at2759"/>
<dbReference type="SUPFAM" id="SSF48403">
    <property type="entry name" value="Ankyrin repeat"/>
    <property type="match status" value="1"/>
</dbReference>
<dbReference type="EMBL" id="JACAZH010000119">
    <property type="protein sequence ID" value="KAF7324313.1"/>
    <property type="molecule type" value="Genomic_DNA"/>
</dbReference>
<protein>
    <submittedName>
        <fullName evidence="2">Putative nacht and ankyrin domain protein</fullName>
    </submittedName>
</protein>
<dbReference type="AlphaFoldDB" id="A0A8H6TS87"/>
<dbReference type="InterPro" id="IPR036770">
    <property type="entry name" value="Ankyrin_rpt-contain_sf"/>
</dbReference>
<evidence type="ECO:0000313" key="3">
    <source>
        <dbReference type="Proteomes" id="UP000623467"/>
    </source>
</evidence>
<feature type="domain" description="Azaphilone pigments biosynthesis cluster protein L N-terminal" evidence="1">
    <location>
        <begin position="1"/>
        <end position="170"/>
    </location>
</feature>